<accession>A0ABW1A0L6</accession>
<keyword evidence="4" id="KW-0378">Hydrolase</keyword>
<dbReference type="Pfam" id="PF13354">
    <property type="entry name" value="Beta-lactamase2"/>
    <property type="match status" value="1"/>
</dbReference>
<dbReference type="PANTHER" id="PTHR35333:SF3">
    <property type="entry name" value="BETA-LACTAMASE-TYPE TRANSPEPTIDASE FOLD CONTAINING PROTEIN"/>
    <property type="match status" value="1"/>
</dbReference>
<dbReference type="RefSeq" id="WP_378284667.1">
    <property type="nucleotide sequence ID" value="NZ_JBHSON010000037.1"/>
</dbReference>
<reference evidence="5" key="1">
    <citation type="journal article" date="2019" name="Int. J. Syst. Evol. Microbiol.">
        <title>The Global Catalogue of Microorganisms (GCM) 10K type strain sequencing project: providing services to taxonomists for standard genome sequencing and annotation.</title>
        <authorList>
            <consortium name="The Broad Institute Genomics Platform"/>
            <consortium name="The Broad Institute Genome Sequencing Center for Infectious Disease"/>
            <person name="Wu L."/>
            <person name="Ma J."/>
        </authorList>
    </citation>
    <scope>NUCLEOTIDE SEQUENCE [LARGE SCALE GENOMIC DNA]</scope>
    <source>
        <strain evidence="5">KCTC 42087</strain>
    </source>
</reference>
<evidence type="ECO:0000256" key="1">
    <source>
        <dbReference type="SAM" id="MobiDB-lite"/>
    </source>
</evidence>
<feature type="region of interest" description="Disordered" evidence="1">
    <location>
        <begin position="55"/>
        <end position="76"/>
    </location>
</feature>
<sequence>MSPWTPRWAEPPRGPRVLYAIISMGCALLLAAPLVSLMMHDEDFAARTRIVPIPMTTSRTPVPGPSPASPSFDGERREELTRALDRYLDGRPGRLSVAVRDLATGLSYSYNPEHRPGTASVVKVAIVAALLLKAQRQDRALTAAERALAERAITVSDNDAATALWHGIGGGPGLARAVKKLGLRRTEPGPGTAWGATTTSASDQVRLMAALTSSGGPLTGEHRRYLRGLMEDVVEEQAWGVSAAAGEGGDCALKNGWLPREADGGAWTVNSVGHVRDGGHEYLIAVLSDRQSSMGAGVAAIEHVTETVTRALAEASAAVQTEGSGRHEG</sequence>
<organism evidence="4 5">
    <name type="scientific">Actinomadura rugatobispora</name>
    <dbReference type="NCBI Taxonomy" id="1994"/>
    <lineage>
        <taxon>Bacteria</taxon>
        <taxon>Bacillati</taxon>
        <taxon>Actinomycetota</taxon>
        <taxon>Actinomycetes</taxon>
        <taxon>Streptosporangiales</taxon>
        <taxon>Thermomonosporaceae</taxon>
        <taxon>Actinomadura</taxon>
    </lineage>
</organism>
<evidence type="ECO:0000256" key="2">
    <source>
        <dbReference type="SAM" id="Phobius"/>
    </source>
</evidence>
<dbReference type="InterPro" id="IPR012338">
    <property type="entry name" value="Beta-lactam/transpept-like"/>
</dbReference>
<dbReference type="Proteomes" id="UP001596074">
    <property type="component" value="Unassembled WGS sequence"/>
</dbReference>
<dbReference type="SUPFAM" id="SSF56601">
    <property type="entry name" value="beta-lactamase/transpeptidase-like"/>
    <property type="match status" value="1"/>
</dbReference>
<name>A0ABW1A0L6_9ACTN</name>
<comment type="caution">
    <text evidence="4">The sequence shown here is derived from an EMBL/GenBank/DDBJ whole genome shotgun (WGS) entry which is preliminary data.</text>
</comment>
<keyword evidence="2" id="KW-0812">Transmembrane</keyword>
<feature type="transmembrane region" description="Helical" evidence="2">
    <location>
        <begin position="17"/>
        <end position="39"/>
    </location>
</feature>
<dbReference type="Gene3D" id="3.40.710.10">
    <property type="entry name" value="DD-peptidase/beta-lactamase superfamily"/>
    <property type="match status" value="1"/>
</dbReference>
<proteinExistence type="predicted"/>
<feature type="domain" description="Beta-lactamase class A catalytic" evidence="3">
    <location>
        <begin position="146"/>
        <end position="287"/>
    </location>
</feature>
<dbReference type="GO" id="GO:0016787">
    <property type="term" value="F:hydrolase activity"/>
    <property type="evidence" value="ECO:0007669"/>
    <property type="project" value="UniProtKB-KW"/>
</dbReference>
<keyword evidence="2" id="KW-0472">Membrane</keyword>
<gene>
    <name evidence="4" type="ORF">ACFPZN_25405</name>
</gene>
<dbReference type="InterPro" id="IPR045155">
    <property type="entry name" value="Beta-lactam_cat"/>
</dbReference>
<keyword evidence="5" id="KW-1185">Reference proteome</keyword>
<dbReference type="InterPro" id="IPR000871">
    <property type="entry name" value="Beta-lactam_class-A"/>
</dbReference>
<evidence type="ECO:0000313" key="5">
    <source>
        <dbReference type="Proteomes" id="UP001596074"/>
    </source>
</evidence>
<keyword evidence="2" id="KW-1133">Transmembrane helix</keyword>
<evidence type="ECO:0000259" key="3">
    <source>
        <dbReference type="Pfam" id="PF13354"/>
    </source>
</evidence>
<evidence type="ECO:0000313" key="4">
    <source>
        <dbReference type="EMBL" id="MFC5748966.1"/>
    </source>
</evidence>
<protein>
    <submittedName>
        <fullName evidence="4">Serine hydrolase</fullName>
    </submittedName>
</protein>
<dbReference type="PANTHER" id="PTHR35333">
    <property type="entry name" value="BETA-LACTAMASE"/>
    <property type="match status" value="1"/>
</dbReference>
<dbReference type="EMBL" id="JBHSON010000037">
    <property type="protein sequence ID" value="MFC5748966.1"/>
    <property type="molecule type" value="Genomic_DNA"/>
</dbReference>